<proteinExistence type="predicted"/>
<dbReference type="InterPro" id="IPR024078">
    <property type="entry name" value="LmbE-like_dom_sf"/>
</dbReference>
<dbReference type="EMBL" id="VBOV01000133">
    <property type="protein sequence ID" value="TMQ58319.1"/>
    <property type="molecule type" value="Genomic_DNA"/>
</dbReference>
<dbReference type="InterPro" id="IPR003737">
    <property type="entry name" value="GlcNAc_PI_deacetylase-related"/>
</dbReference>
<dbReference type="Proteomes" id="UP000320913">
    <property type="component" value="Unassembled WGS sequence"/>
</dbReference>
<feature type="region of interest" description="Disordered" evidence="1">
    <location>
        <begin position="1"/>
        <end position="27"/>
    </location>
</feature>
<dbReference type="SUPFAM" id="SSF102588">
    <property type="entry name" value="LmbE-like"/>
    <property type="match status" value="1"/>
</dbReference>
<evidence type="ECO:0000313" key="2">
    <source>
        <dbReference type="EMBL" id="TMQ58319.1"/>
    </source>
</evidence>
<evidence type="ECO:0000256" key="1">
    <source>
        <dbReference type="SAM" id="MobiDB-lite"/>
    </source>
</evidence>
<comment type="caution">
    <text evidence="2">The sequence shown here is derived from an EMBL/GenBank/DDBJ whole genome shotgun (WGS) entry which is preliminary data.</text>
</comment>
<protein>
    <recommendedName>
        <fullName evidence="4">PIG-L family deacetylase</fullName>
    </recommendedName>
</protein>
<reference evidence="2 3" key="1">
    <citation type="journal article" date="2019" name="Nat. Microbiol.">
        <title>Mediterranean grassland soil C-N compound turnover is dependent on rainfall and depth, and is mediated by genomically divergent microorganisms.</title>
        <authorList>
            <person name="Diamond S."/>
            <person name="Andeer P.F."/>
            <person name="Li Z."/>
            <person name="Crits-Christoph A."/>
            <person name="Burstein D."/>
            <person name="Anantharaman K."/>
            <person name="Lane K.R."/>
            <person name="Thomas B.C."/>
            <person name="Pan C."/>
            <person name="Northen T.R."/>
            <person name="Banfield J.F."/>
        </authorList>
    </citation>
    <scope>NUCLEOTIDE SEQUENCE [LARGE SCALE GENOMIC DNA]</scope>
    <source>
        <strain evidence="2">WS_5</strain>
    </source>
</reference>
<dbReference type="AlphaFoldDB" id="A0A538T3V2"/>
<dbReference type="Gene3D" id="3.40.50.10320">
    <property type="entry name" value="LmbE-like"/>
    <property type="match status" value="1"/>
</dbReference>
<accession>A0A538T3V2</accession>
<name>A0A538T3V2_UNCEI</name>
<organism evidence="2 3">
    <name type="scientific">Eiseniibacteriota bacterium</name>
    <dbReference type="NCBI Taxonomy" id="2212470"/>
    <lineage>
        <taxon>Bacteria</taxon>
        <taxon>Candidatus Eiseniibacteriota</taxon>
    </lineage>
</organism>
<gene>
    <name evidence="2" type="ORF">E6K75_05510</name>
</gene>
<dbReference type="Pfam" id="PF02585">
    <property type="entry name" value="PIG-L"/>
    <property type="match status" value="1"/>
</dbReference>
<evidence type="ECO:0008006" key="4">
    <source>
        <dbReference type="Google" id="ProtNLM"/>
    </source>
</evidence>
<sequence>MAEHQRLQAQIRRRRGPARADARSRLRPGGLRPLRHVRVKLPHCCLAVLFESLATAGVLQRARSVGGRTRVLFLTDGENNPWAQRAVERRWRLSPADRLRWGSRRRAEAVTALSCLGLDKECARFLGYPDQGLFDLLMTEPEPLINDLVQELTGFEPSILIEPHPADRHPDHGALGVLTTSALARASLDGLEPVRLHYLVHDARRPARHSMPITLRLTESELERKRRAILTHRTQLPLRGRSLLRFAAAQEPFLPLVGSGIRDQGHAIRMCRIRRGRLVLTLGKTGWPSLGRRNIAIAIQTEHGAMERWRVDVPGATGPVPILTGSTQEPLAEGFGQVLRTRIQLVLPLPSSLRPAAMYVKVDCPSLRRLGFFDPVGWRTVPVSALPSATLGSQIPRRLHAVPSSDGA</sequence>
<evidence type="ECO:0000313" key="3">
    <source>
        <dbReference type="Proteomes" id="UP000320913"/>
    </source>
</evidence>